<evidence type="ECO:0000313" key="5">
    <source>
        <dbReference type="Proteomes" id="UP000321947"/>
    </source>
</evidence>
<accession>A0A5D3C4D8</accession>
<evidence type="ECO:0000313" key="4">
    <source>
        <dbReference type="Proteomes" id="UP000321393"/>
    </source>
</evidence>
<gene>
    <name evidence="3" type="ORF">E5676_scaffold108G00330</name>
    <name evidence="2" type="ORF">E6C27_scaffold226G00420</name>
</gene>
<dbReference type="Proteomes" id="UP000321947">
    <property type="component" value="Unassembled WGS sequence"/>
</dbReference>
<proteinExistence type="predicted"/>
<dbReference type="EMBL" id="SSTE01007677">
    <property type="protein sequence ID" value="KAA0056273.1"/>
    <property type="molecule type" value="Genomic_DNA"/>
</dbReference>
<reference evidence="4 5" key="1">
    <citation type="submission" date="2019-08" db="EMBL/GenBank/DDBJ databases">
        <title>Draft genome sequences of two oriental melons (Cucumis melo L. var makuwa).</title>
        <authorList>
            <person name="Kwon S.-Y."/>
        </authorList>
    </citation>
    <scope>NUCLEOTIDE SEQUENCE [LARGE SCALE GENOMIC DNA]</scope>
    <source>
        <strain evidence="5">cv. Chang Bougi</strain>
        <strain evidence="4">cv. SW 3</strain>
        <tissue evidence="3">Leaf</tissue>
    </source>
</reference>
<name>A0A5D3C4D8_CUCMM</name>
<dbReference type="EMBL" id="SSTD01013924">
    <property type="protein sequence ID" value="TYK05226.1"/>
    <property type="molecule type" value="Genomic_DNA"/>
</dbReference>
<evidence type="ECO:0000256" key="1">
    <source>
        <dbReference type="SAM" id="MobiDB-lite"/>
    </source>
</evidence>
<feature type="compositionally biased region" description="Basic and acidic residues" evidence="1">
    <location>
        <begin position="277"/>
        <end position="289"/>
    </location>
</feature>
<dbReference type="AlphaFoldDB" id="A0A5D3C4D8"/>
<protein>
    <submittedName>
        <fullName evidence="3">Retrotransposon protein</fullName>
    </submittedName>
</protein>
<comment type="caution">
    <text evidence="3">The sequence shown here is derived from an EMBL/GenBank/DDBJ whole genome shotgun (WGS) entry which is preliminary data.</text>
</comment>
<organism evidence="3 5">
    <name type="scientific">Cucumis melo var. makuwa</name>
    <name type="common">Oriental melon</name>
    <dbReference type="NCBI Taxonomy" id="1194695"/>
    <lineage>
        <taxon>Eukaryota</taxon>
        <taxon>Viridiplantae</taxon>
        <taxon>Streptophyta</taxon>
        <taxon>Embryophyta</taxon>
        <taxon>Tracheophyta</taxon>
        <taxon>Spermatophyta</taxon>
        <taxon>Magnoliopsida</taxon>
        <taxon>eudicotyledons</taxon>
        <taxon>Gunneridae</taxon>
        <taxon>Pentapetalae</taxon>
        <taxon>rosids</taxon>
        <taxon>fabids</taxon>
        <taxon>Cucurbitales</taxon>
        <taxon>Cucurbitaceae</taxon>
        <taxon>Benincaseae</taxon>
        <taxon>Cucumis</taxon>
    </lineage>
</organism>
<feature type="compositionally biased region" description="Basic and acidic residues" evidence="1">
    <location>
        <begin position="170"/>
        <end position="179"/>
    </location>
</feature>
<evidence type="ECO:0000313" key="3">
    <source>
        <dbReference type="EMBL" id="TYK05226.1"/>
    </source>
</evidence>
<sequence length="289" mass="32543">MAPSEFSFSFSMAEDGDDGCLVTLFEEVALLLVNAYHKVFLKLSVTPIINMYKRRGKKGNSHDSQREWKSRNGIVGTCKSEPYQKNVLLEVSHLVAEPLQTGGYYPPNGSAKDGREGRRDRKGNSWSKRDDDRNEKKTMERLAEEMRENNSYKKKEESGTSDGSIMKLKGKMEEMDNPRYTEQSTSLRSTTYRSREGEGSSAPLPYVAESVLRDAFLTGLEPALQAEVISRHPQTLEECMKEAQLVNDRNLALKLARAELGILEPKGGESSTTKAQLENEKGMSRKNEF</sequence>
<feature type="compositionally biased region" description="Basic and acidic residues" evidence="1">
    <location>
        <begin position="112"/>
        <end position="158"/>
    </location>
</feature>
<feature type="region of interest" description="Disordered" evidence="1">
    <location>
        <begin position="99"/>
        <end position="201"/>
    </location>
</feature>
<evidence type="ECO:0000313" key="2">
    <source>
        <dbReference type="EMBL" id="KAA0056273.1"/>
    </source>
</evidence>
<dbReference type="Proteomes" id="UP000321393">
    <property type="component" value="Unassembled WGS sequence"/>
</dbReference>
<feature type="region of interest" description="Disordered" evidence="1">
    <location>
        <begin position="264"/>
        <end position="289"/>
    </location>
</feature>